<dbReference type="EMBL" id="KB908615">
    <property type="protein sequence ID" value="EOA86043.1"/>
    <property type="molecule type" value="Genomic_DNA"/>
</dbReference>
<proteinExistence type="predicted"/>
<feature type="compositionally biased region" description="Polar residues" evidence="1">
    <location>
        <begin position="133"/>
        <end position="153"/>
    </location>
</feature>
<sequence length="173" mass="17445">MKVSVTLLFAVAAAVMAQDTVSVTAGGDCEPHGDHWHCAPGVAEPTTPPTPQQLASHSAEEAAEDATTATVISSGTALITPSPSAHDHDDDDHDHDHKATASTCEPHGDHWHCPAGVAEPTTPPPAIAVSGTATVTSARSPSGSPTPQQTGNTAAHMGASSFAALLGAIAYFM</sequence>
<feature type="chain" id="PRO_5004344123" evidence="2">
    <location>
        <begin position="18"/>
        <end position="173"/>
    </location>
</feature>
<organism evidence="3 4">
    <name type="scientific">Exserohilum turcicum (strain 28A)</name>
    <name type="common">Northern leaf blight fungus</name>
    <name type="synonym">Setosphaeria turcica</name>
    <dbReference type="NCBI Taxonomy" id="671987"/>
    <lineage>
        <taxon>Eukaryota</taxon>
        <taxon>Fungi</taxon>
        <taxon>Dikarya</taxon>
        <taxon>Ascomycota</taxon>
        <taxon>Pezizomycotina</taxon>
        <taxon>Dothideomycetes</taxon>
        <taxon>Pleosporomycetidae</taxon>
        <taxon>Pleosporales</taxon>
        <taxon>Pleosporineae</taxon>
        <taxon>Pleosporaceae</taxon>
        <taxon>Exserohilum</taxon>
    </lineage>
</organism>
<keyword evidence="2" id="KW-0732">Signal</keyword>
<dbReference type="OrthoDB" id="5362269at2759"/>
<dbReference type="GeneID" id="19395434"/>
<dbReference type="eggNOG" id="ENOG502SKTI">
    <property type="taxonomic scope" value="Eukaryota"/>
</dbReference>
<dbReference type="RefSeq" id="XP_008026320.1">
    <property type="nucleotide sequence ID" value="XM_008028129.1"/>
</dbReference>
<feature type="region of interest" description="Disordered" evidence="1">
    <location>
        <begin position="39"/>
        <end position="64"/>
    </location>
</feature>
<feature type="region of interest" description="Disordered" evidence="1">
    <location>
        <begin position="77"/>
        <end position="103"/>
    </location>
</feature>
<gene>
    <name evidence="3" type="ORF">SETTUDRAFT_110679</name>
</gene>
<dbReference type="Proteomes" id="UP000016935">
    <property type="component" value="Unassembled WGS sequence"/>
</dbReference>
<evidence type="ECO:0000313" key="4">
    <source>
        <dbReference type="Proteomes" id="UP000016935"/>
    </source>
</evidence>
<reference evidence="3 4" key="1">
    <citation type="journal article" date="2012" name="PLoS Pathog.">
        <title>Diverse lifestyles and strategies of plant pathogenesis encoded in the genomes of eighteen Dothideomycetes fungi.</title>
        <authorList>
            <person name="Ohm R.A."/>
            <person name="Feau N."/>
            <person name="Henrissat B."/>
            <person name="Schoch C.L."/>
            <person name="Horwitz B.A."/>
            <person name="Barry K.W."/>
            <person name="Condon B.J."/>
            <person name="Copeland A.C."/>
            <person name="Dhillon B."/>
            <person name="Glaser F."/>
            <person name="Hesse C.N."/>
            <person name="Kosti I."/>
            <person name="LaButti K."/>
            <person name="Lindquist E.A."/>
            <person name="Lucas S."/>
            <person name="Salamov A.A."/>
            <person name="Bradshaw R.E."/>
            <person name="Ciuffetti L."/>
            <person name="Hamelin R.C."/>
            <person name="Kema G.H.J."/>
            <person name="Lawrence C."/>
            <person name="Scott J.A."/>
            <person name="Spatafora J.W."/>
            <person name="Turgeon B.G."/>
            <person name="de Wit P.J.G.M."/>
            <person name="Zhong S."/>
            <person name="Goodwin S.B."/>
            <person name="Grigoriev I.V."/>
        </authorList>
    </citation>
    <scope>NUCLEOTIDE SEQUENCE [LARGE SCALE GENOMIC DNA]</scope>
    <source>
        <strain evidence="4">28A</strain>
    </source>
</reference>
<evidence type="ECO:0000313" key="3">
    <source>
        <dbReference type="EMBL" id="EOA86043.1"/>
    </source>
</evidence>
<feature type="signal peptide" evidence="2">
    <location>
        <begin position="1"/>
        <end position="17"/>
    </location>
</feature>
<dbReference type="AlphaFoldDB" id="R0JYS6"/>
<accession>R0JYS6</accession>
<dbReference type="STRING" id="671987.R0JYS6"/>
<evidence type="ECO:0000256" key="1">
    <source>
        <dbReference type="SAM" id="MobiDB-lite"/>
    </source>
</evidence>
<protein>
    <submittedName>
        <fullName evidence="3">Uncharacterized protein</fullName>
    </submittedName>
</protein>
<name>R0JYS6_EXST2</name>
<evidence type="ECO:0000256" key="2">
    <source>
        <dbReference type="SAM" id="SignalP"/>
    </source>
</evidence>
<dbReference type="HOGENOM" id="CLU_101050_1_1_1"/>
<feature type="region of interest" description="Disordered" evidence="1">
    <location>
        <begin position="133"/>
        <end position="154"/>
    </location>
</feature>
<reference evidence="3 4" key="2">
    <citation type="journal article" date="2013" name="PLoS Genet.">
        <title>Comparative genome structure, secondary metabolite, and effector coding capacity across Cochliobolus pathogens.</title>
        <authorList>
            <person name="Condon B.J."/>
            <person name="Leng Y."/>
            <person name="Wu D."/>
            <person name="Bushley K.E."/>
            <person name="Ohm R.A."/>
            <person name="Otillar R."/>
            <person name="Martin J."/>
            <person name="Schackwitz W."/>
            <person name="Grimwood J."/>
            <person name="MohdZainudin N."/>
            <person name="Xue C."/>
            <person name="Wang R."/>
            <person name="Manning V.A."/>
            <person name="Dhillon B."/>
            <person name="Tu Z.J."/>
            <person name="Steffenson B.J."/>
            <person name="Salamov A."/>
            <person name="Sun H."/>
            <person name="Lowry S."/>
            <person name="LaButti K."/>
            <person name="Han J."/>
            <person name="Copeland A."/>
            <person name="Lindquist E."/>
            <person name="Barry K."/>
            <person name="Schmutz J."/>
            <person name="Baker S.E."/>
            <person name="Ciuffetti L.M."/>
            <person name="Grigoriev I.V."/>
            <person name="Zhong S."/>
            <person name="Turgeon B.G."/>
        </authorList>
    </citation>
    <scope>NUCLEOTIDE SEQUENCE [LARGE SCALE GENOMIC DNA]</scope>
    <source>
        <strain evidence="4">28A</strain>
    </source>
</reference>
<keyword evidence="4" id="KW-1185">Reference proteome</keyword>